<dbReference type="EMBL" id="CAXAQS010000994">
    <property type="protein sequence ID" value="CAK9254176.1"/>
    <property type="molecule type" value="Genomic_DNA"/>
</dbReference>
<keyword evidence="2" id="KW-1185">Reference proteome</keyword>
<name>A0ABP0VJQ9_9BRYO</name>
<evidence type="ECO:0000313" key="2">
    <source>
        <dbReference type="Proteomes" id="UP001497444"/>
    </source>
</evidence>
<organism evidence="1 2">
    <name type="scientific">Sphagnum jensenii</name>
    <dbReference type="NCBI Taxonomy" id="128206"/>
    <lineage>
        <taxon>Eukaryota</taxon>
        <taxon>Viridiplantae</taxon>
        <taxon>Streptophyta</taxon>
        <taxon>Embryophyta</taxon>
        <taxon>Bryophyta</taxon>
        <taxon>Sphagnophytina</taxon>
        <taxon>Sphagnopsida</taxon>
        <taxon>Sphagnales</taxon>
        <taxon>Sphagnaceae</taxon>
        <taxon>Sphagnum</taxon>
    </lineage>
</organism>
<evidence type="ECO:0000313" key="1">
    <source>
        <dbReference type="EMBL" id="CAK9254176.1"/>
    </source>
</evidence>
<accession>A0ABP0VJQ9</accession>
<dbReference type="Proteomes" id="UP001497444">
    <property type="component" value="Unassembled WGS sequence"/>
</dbReference>
<gene>
    <name evidence="1" type="ORF">CSSPJE1EN1_LOCUS29554</name>
</gene>
<protein>
    <submittedName>
        <fullName evidence="1">Uncharacterized protein</fullName>
    </submittedName>
</protein>
<sequence length="335" mass="39156">MASNDYTFSLDEEETAERIKDAALALNVNRGHRDTNDAFLPTTYRSNFLSKDLCDQIRYYAYNCNRNISEQDAKKLNKYLQPIFYIAQLEVMKMLEGRESLYHSPRWVYSKDRDGIVKAVKDQTSQHHALIRKADLKYFDSADVENRIVPQLVDFALSVIPTRLTELYNDGRHSFEWDYVSHQALTNQWNRVKDFVNDDGRIAVEEKSNVIKLFEPVGYLFRNAVRDLHIVAEQYPEKEEAIERLTGLAETYAITHMIPEDVLNIFYQGGVDLHTLLQDVKVKTARHEAMVDDLFPVRLRGNLETIRNNLLESLVLHDMVDRFKLFYPYDVHRLG</sequence>
<comment type="caution">
    <text evidence="1">The sequence shown here is derived from an EMBL/GenBank/DDBJ whole genome shotgun (WGS) entry which is preliminary data.</text>
</comment>
<reference evidence="1" key="1">
    <citation type="submission" date="2024-02" db="EMBL/GenBank/DDBJ databases">
        <authorList>
            <consortium name="ELIXIR-Norway"/>
            <consortium name="Elixir Norway"/>
        </authorList>
    </citation>
    <scope>NUCLEOTIDE SEQUENCE</scope>
</reference>
<proteinExistence type="predicted"/>